<dbReference type="GO" id="GO:0004497">
    <property type="term" value="F:monooxygenase activity"/>
    <property type="evidence" value="ECO:0007669"/>
    <property type="project" value="InterPro"/>
</dbReference>
<comment type="similarity">
    <text evidence="1">Belongs to the cytochrome P450 family.</text>
</comment>
<dbReference type="GO" id="GO:0005506">
    <property type="term" value="F:iron ion binding"/>
    <property type="evidence" value="ECO:0007669"/>
    <property type="project" value="InterPro"/>
</dbReference>
<dbReference type="InterPro" id="IPR001128">
    <property type="entry name" value="Cyt_P450"/>
</dbReference>
<dbReference type="InterPro" id="IPR036396">
    <property type="entry name" value="Cyt_P450_sf"/>
</dbReference>
<feature type="signal peptide" evidence="2">
    <location>
        <begin position="1"/>
        <end position="19"/>
    </location>
</feature>
<dbReference type="EMBL" id="JABCRI010000021">
    <property type="protein sequence ID" value="KAF8380385.1"/>
    <property type="molecule type" value="Genomic_DNA"/>
</dbReference>
<sequence>MELFTSLFCASLAFFFIRALLQLSQNTKLPPGPTGLPIVGCLFKLGERPNESLAELAKTHGPLMTLRLGSVTTVVVSSAQMAKEIFYKNDQSFSDRVVPDVITAQPNYEATLAWVPGNSRWRNRRRVCNTWMFTTQKLDALQELRHKKVQELVDHLSKSCLARTSVDVGETAFATTLNLMSNTIFSVDLVDPKFESAQEFKDLVWRIMEDAGKPNLSDYFPLLRRFDLQGVKRHIKPSYVRLHEIFDEVIDKRMGSRSAGSIPETDDFLDVLLDQCQEDGSGFTRQTIKPLFVFGVTLKKAVPLRAIPILGEKAGL</sequence>
<dbReference type="PANTHER" id="PTHR47950">
    <property type="entry name" value="CYTOCHROME P450, FAMILY 76, SUBFAMILY C, POLYPEPTIDE 5-RELATED"/>
    <property type="match status" value="1"/>
</dbReference>
<evidence type="ECO:0000313" key="4">
    <source>
        <dbReference type="Proteomes" id="UP000655225"/>
    </source>
</evidence>
<dbReference type="Gene3D" id="1.10.630.10">
    <property type="entry name" value="Cytochrome P450"/>
    <property type="match status" value="1"/>
</dbReference>
<dbReference type="PANTHER" id="PTHR47950:SF44">
    <property type="entry name" value="CYTOCHROME P450, FAMILY 76, SUBFAMILY C, POLYPEPTIDE 5-RELATED"/>
    <property type="match status" value="1"/>
</dbReference>
<evidence type="ECO:0000256" key="1">
    <source>
        <dbReference type="ARBA" id="ARBA00010617"/>
    </source>
</evidence>
<dbReference type="AlphaFoldDB" id="A0A834YJY9"/>
<comment type="caution">
    <text evidence="3">The sequence shown here is derived from an EMBL/GenBank/DDBJ whole genome shotgun (WGS) entry which is preliminary data.</text>
</comment>
<proteinExistence type="inferred from homology"/>
<organism evidence="3 4">
    <name type="scientific">Tetracentron sinense</name>
    <name type="common">Spur-leaf</name>
    <dbReference type="NCBI Taxonomy" id="13715"/>
    <lineage>
        <taxon>Eukaryota</taxon>
        <taxon>Viridiplantae</taxon>
        <taxon>Streptophyta</taxon>
        <taxon>Embryophyta</taxon>
        <taxon>Tracheophyta</taxon>
        <taxon>Spermatophyta</taxon>
        <taxon>Magnoliopsida</taxon>
        <taxon>Trochodendrales</taxon>
        <taxon>Trochodendraceae</taxon>
        <taxon>Tetracentron</taxon>
    </lineage>
</organism>
<dbReference type="OMA" id="MEYYTIS"/>
<reference evidence="3 4" key="1">
    <citation type="submission" date="2020-04" db="EMBL/GenBank/DDBJ databases">
        <title>Plant Genome Project.</title>
        <authorList>
            <person name="Zhang R.-G."/>
        </authorList>
    </citation>
    <scope>NUCLEOTIDE SEQUENCE [LARGE SCALE GENOMIC DNA]</scope>
    <source>
        <strain evidence="3">YNK0</strain>
        <tissue evidence="3">Leaf</tissue>
    </source>
</reference>
<dbReference type="Proteomes" id="UP000655225">
    <property type="component" value="Unassembled WGS sequence"/>
</dbReference>
<dbReference type="OrthoDB" id="2789670at2759"/>
<protein>
    <recommendedName>
        <fullName evidence="5">Cytochrome P450</fullName>
    </recommendedName>
</protein>
<evidence type="ECO:0008006" key="5">
    <source>
        <dbReference type="Google" id="ProtNLM"/>
    </source>
</evidence>
<name>A0A834YJY9_TETSI</name>
<dbReference type="GO" id="GO:0016705">
    <property type="term" value="F:oxidoreductase activity, acting on paired donors, with incorporation or reduction of molecular oxygen"/>
    <property type="evidence" value="ECO:0007669"/>
    <property type="project" value="InterPro"/>
</dbReference>
<feature type="chain" id="PRO_5032895276" description="Cytochrome P450" evidence="2">
    <location>
        <begin position="20"/>
        <end position="316"/>
    </location>
</feature>
<dbReference type="GO" id="GO:0020037">
    <property type="term" value="F:heme binding"/>
    <property type="evidence" value="ECO:0007669"/>
    <property type="project" value="InterPro"/>
</dbReference>
<gene>
    <name evidence="3" type="ORF">HHK36_027870</name>
</gene>
<evidence type="ECO:0000313" key="3">
    <source>
        <dbReference type="EMBL" id="KAF8380385.1"/>
    </source>
</evidence>
<keyword evidence="4" id="KW-1185">Reference proteome</keyword>
<dbReference type="Pfam" id="PF00067">
    <property type="entry name" value="p450"/>
    <property type="match status" value="1"/>
</dbReference>
<keyword evidence="2" id="KW-0732">Signal</keyword>
<evidence type="ECO:0000256" key="2">
    <source>
        <dbReference type="SAM" id="SignalP"/>
    </source>
</evidence>
<dbReference type="SUPFAM" id="SSF48264">
    <property type="entry name" value="Cytochrome P450"/>
    <property type="match status" value="1"/>
</dbReference>
<accession>A0A834YJY9</accession>